<comment type="caution">
    <text evidence="2">The sequence shown here is derived from an EMBL/GenBank/DDBJ whole genome shotgun (WGS) entry which is preliminary data.</text>
</comment>
<reference evidence="2 3" key="1">
    <citation type="journal article" date="2023" name="Sci. Data">
        <title>Genome assembly of the Korean intertidal mud-creeper Batillaria attramentaria.</title>
        <authorList>
            <person name="Patra A.K."/>
            <person name="Ho P.T."/>
            <person name="Jun S."/>
            <person name="Lee S.J."/>
            <person name="Kim Y."/>
            <person name="Won Y.J."/>
        </authorList>
    </citation>
    <scope>NUCLEOTIDE SEQUENCE [LARGE SCALE GENOMIC DNA]</scope>
    <source>
        <strain evidence="2">Wonlab-2016</strain>
    </source>
</reference>
<protein>
    <submittedName>
        <fullName evidence="2">Uncharacterized protein</fullName>
    </submittedName>
</protein>
<name>A0ABD0J3B2_9CAEN</name>
<accession>A0ABD0J3B2</accession>
<dbReference type="EMBL" id="JACVVK020000684">
    <property type="protein sequence ID" value="KAK7456513.1"/>
    <property type="molecule type" value="Genomic_DNA"/>
</dbReference>
<keyword evidence="1" id="KW-0472">Membrane</keyword>
<keyword evidence="1" id="KW-1133">Transmembrane helix</keyword>
<keyword evidence="3" id="KW-1185">Reference proteome</keyword>
<keyword evidence="1" id="KW-0812">Transmembrane</keyword>
<dbReference type="Proteomes" id="UP001519460">
    <property type="component" value="Unassembled WGS sequence"/>
</dbReference>
<evidence type="ECO:0000313" key="3">
    <source>
        <dbReference type="Proteomes" id="UP001519460"/>
    </source>
</evidence>
<sequence length="78" mass="8453">MQRPLATGVSAGGDKSSAPATLALTSQFALTTLPFWVRRRSRRNGGYGQGWITESTAKLSSWLRGSKAQIKLGLVQQF</sequence>
<proteinExistence type="predicted"/>
<organism evidence="2 3">
    <name type="scientific">Batillaria attramentaria</name>
    <dbReference type="NCBI Taxonomy" id="370345"/>
    <lineage>
        <taxon>Eukaryota</taxon>
        <taxon>Metazoa</taxon>
        <taxon>Spiralia</taxon>
        <taxon>Lophotrochozoa</taxon>
        <taxon>Mollusca</taxon>
        <taxon>Gastropoda</taxon>
        <taxon>Caenogastropoda</taxon>
        <taxon>Sorbeoconcha</taxon>
        <taxon>Cerithioidea</taxon>
        <taxon>Batillariidae</taxon>
        <taxon>Batillaria</taxon>
    </lineage>
</organism>
<evidence type="ECO:0000313" key="2">
    <source>
        <dbReference type="EMBL" id="KAK7456513.1"/>
    </source>
</evidence>
<dbReference type="AlphaFoldDB" id="A0ABD0J3B2"/>
<evidence type="ECO:0000256" key="1">
    <source>
        <dbReference type="SAM" id="Phobius"/>
    </source>
</evidence>
<feature type="transmembrane region" description="Helical" evidence="1">
    <location>
        <begin position="20"/>
        <end position="37"/>
    </location>
</feature>
<gene>
    <name evidence="2" type="ORF">BaRGS_00039369</name>
</gene>